<accession>A0A8K0D486</accession>
<dbReference type="PANTHER" id="PTHR10701:SF5">
    <property type="entry name" value="N-ALPHA-ACETYLTRANSFERASE 38, NATC AUXILIARY SUBUNIT"/>
    <property type="match status" value="1"/>
</dbReference>
<comment type="caution">
    <text evidence="4">The sequence shown here is derived from an EMBL/GenBank/DDBJ whole genome shotgun (WGS) entry which is preliminary data.</text>
</comment>
<feature type="compositionally biased region" description="Polar residues" evidence="2">
    <location>
        <begin position="1"/>
        <end position="10"/>
    </location>
</feature>
<evidence type="ECO:0000256" key="2">
    <source>
        <dbReference type="SAM" id="MobiDB-lite"/>
    </source>
</evidence>
<dbReference type="GO" id="GO:0031417">
    <property type="term" value="C:NatC complex"/>
    <property type="evidence" value="ECO:0007669"/>
    <property type="project" value="InterPro"/>
</dbReference>
<evidence type="ECO:0000313" key="5">
    <source>
        <dbReference type="Proteomes" id="UP000801492"/>
    </source>
</evidence>
<dbReference type="OrthoDB" id="368909at2759"/>
<dbReference type="PROSITE" id="PS52002">
    <property type="entry name" value="SM"/>
    <property type="match status" value="1"/>
</dbReference>
<dbReference type="InterPro" id="IPR050914">
    <property type="entry name" value="snRNP_SmB/NAA38-like"/>
</dbReference>
<reference evidence="4" key="1">
    <citation type="submission" date="2019-08" db="EMBL/GenBank/DDBJ databases">
        <title>The genome of the North American firefly Photinus pyralis.</title>
        <authorList>
            <consortium name="Photinus pyralis genome working group"/>
            <person name="Fallon T.R."/>
            <person name="Sander Lower S.E."/>
            <person name="Weng J.-K."/>
        </authorList>
    </citation>
    <scope>NUCLEOTIDE SEQUENCE</scope>
    <source>
        <strain evidence="4">TRF0915ILg1</strain>
        <tissue evidence="4">Whole body</tissue>
    </source>
</reference>
<dbReference type="EMBL" id="VTPC01005228">
    <property type="protein sequence ID" value="KAF2896268.1"/>
    <property type="molecule type" value="Genomic_DNA"/>
</dbReference>
<dbReference type="SUPFAM" id="SSF50182">
    <property type="entry name" value="Sm-like ribonucleoproteins"/>
    <property type="match status" value="1"/>
</dbReference>
<dbReference type="SMART" id="SM00651">
    <property type="entry name" value="Sm"/>
    <property type="match status" value="1"/>
</dbReference>
<evidence type="ECO:0000313" key="4">
    <source>
        <dbReference type="EMBL" id="KAF2896268.1"/>
    </source>
</evidence>
<keyword evidence="5" id="KW-1185">Reference proteome</keyword>
<sequence>MEEPLPSTSKAIDPASEDLSENEQEPIQTEEKPVNMSPGAVKLRSWLNKIFRVEMSDGRVLIGTFLCTDRDTNIILGSCSEYLPEEASACSSTSTTNEEPRMLGLVMVPGKHIVSISIDENERLPSENILKQPLTHQISAEDIM</sequence>
<organism evidence="4 5">
    <name type="scientific">Ignelater luminosus</name>
    <name type="common">Cucubano</name>
    <name type="synonym">Pyrophorus luminosus</name>
    <dbReference type="NCBI Taxonomy" id="2038154"/>
    <lineage>
        <taxon>Eukaryota</taxon>
        <taxon>Metazoa</taxon>
        <taxon>Ecdysozoa</taxon>
        <taxon>Arthropoda</taxon>
        <taxon>Hexapoda</taxon>
        <taxon>Insecta</taxon>
        <taxon>Pterygota</taxon>
        <taxon>Neoptera</taxon>
        <taxon>Endopterygota</taxon>
        <taxon>Coleoptera</taxon>
        <taxon>Polyphaga</taxon>
        <taxon>Elateriformia</taxon>
        <taxon>Elateroidea</taxon>
        <taxon>Elateridae</taxon>
        <taxon>Agrypninae</taxon>
        <taxon>Pyrophorini</taxon>
        <taxon>Ignelater</taxon>
    </lineage>
</organism>
<dbReference type="InterPro" id="IPR034110">
    <property type="entry name" value="LSMD1_Sm"/>
</dbReference>
<dbReference type="Proteomes" id="UP000801492">
    <property type="component" value="Unassembled WGS sequence"/>
</dbReference>
<gene>
    <name evidence="4" type="ORF">ILUMI_09908</name>
</gene>
<dbReference type="Pfam" id="PF01423">
    <property type="entry name" value="LSM"/>
    <property type="match status" value="1"/>
</dbReference>
<feature type="domain" description="Sm" evidence="3">
    <location>
        <begin position="38"/>
        <end position="122"/>
    </location>
</feature>
<dbReference type="InterPro" id="IPR001163">
    <property type="entry name" value="Sm_dom_euk/arc"/>
</dbReference>
<dbReference type="FunFam" id="2.30.30.100:FF:000028">
    <property type="entry name" value="N-alpha-acetyltransferase 38, NatC auxiliary subunit"/>
    <property type="match status" value="1"/>
</dbReference>
<feature type="region of interest" description="Disordered" evidence="2">
    <location>
        <begin position="1"/>
        <end position="35"/>
    </location>
</feature>
<dbReference type="GO" id="GO:0003723">
    <property type="term" value="F:RNA binding"/>
    <property type="evidence" value="ECO:0007669"/>
    <property type="project" value="InterPro"/>
</dbReference>
<name>A0A8K0D486_IGNLU</name>
<dbReference type="CDD" id="cd06168">
    <property type="entry name" value="LSMD1"/>
    <property type="match status" value="1"/>
</dbReference>
<evidence type="ECO:0000259" key="3">
    <source>
        <dbReference type="PROSITE" id="PS52002"/>
    </source>
</evidence>
<dbReference type="AlphaFoldDB" id="A0A8K0D486"/>
<comment type="similarity">
    <text evidence="1">Belongs to the snRNP Sm proteins family.</text>
</comment>
<dbReference type="Gene3D" id="2.30.30.100">
    <property type="match status" value="1"/>
</dbReference>
<protein>
    <recommendedName>
        <fullName evidence="3">Sm domain-containing protein</fullName>
    </recommendedName>
</protein>
<feature type="compositionally biased region" description="Acidic residues" evidence="2">
    <location>
        <begin position="15"/>
        <end position="24"/>
    </location>
</feature>
<dbReference type="InterPro" id="IPR010920">
    <property type="entry name" value="LSM_dom_sf"/>
</dbReference>
<proteinExistence type="inferred from homology"/>
<dbReference type="InterPro" id="IPR047575">
    <property type="entry name" value="Sm"/>
</dbReference>
<dbReference type="PANTHER" id="PTHR10701">
    <property type="entry name" value="SMALL NUCLEAR RIBONUCLEOPROTEIN-ASSOCIATED PROTEIN B AND N"/>
    <property type="match status" value="1"/>
</dbReference>
<evidence type="ECO:0000256" key="1">
    <source>
        <dbReference type="ARBA" id="ARBA00006850"/>
    </source>
</evidence>